<dbReference type="Proteomes" id="UP000267536">
    <property type="component" value="Unassembled WGS sequence"/>
</dbReference>
<evidence type="ECO:0000256" key="3">
    <source>
        <dbReference type="ARBA" id="ARBA00023163"/>
    </source>
</evidence>
<dbReference type="AlphaFoldDB" id="A0A3N4GE57"/>
<keyword evidence="3" id="KW-0804">Transcription</keyword>
<proteinExistence type="predicted"/>
<dbReference type="InterPro" id="IPR036388">
    <property type="entry name" value="WH-like_DNA-bd_sf"/>
</dbReference>
<evidence type="ECO:0000313" key="6">
    <source>
        <dbReference type="EMBL" id="RPA61079.1"/>
    </source>
</evidence>
<dbReference type="InterPro" id="IPR023187">
    <property type="entry name" value="Tscrpt_reg_MarR-type_CS"/>
</dbReference>
<feature type="compositionally biased region" description="Low complexity" evidence="4">
    <location>
        <begin position="161"/>
        <end position="172"/>
    </location>
</feature>
<keyword evidence="1" id="KW-0805">Transcription regulation</keyword>
<dbReference type="InterPro" id="IPR036390">
    <property type="entry name" value="WH_DNA-bd_sf"/>
</dbReference>
<dbReference type="Pfam" id="PF01047">
    <property type="entry name" value="MarR"/>
    <property type="match status" value="1"/>
</dbReference>
<dbReference type="EMBL" id="RKMH01000007">
    <property type="protein sequence ID" value="RPA61079.1"/>
    <property type="molecule type" value="Genomic_DNA"/>
</dbReference>
<keyword evidence="2" id="KW-0238">DNA-binding</keyword>
<dbReference type="PANTHER" id="PTHR39515:SF2">
    <property type="entry name" value="HTH-TYPE TRANSCRIPTIONAL REGULATOR RV0880"/>
    <property type="match status" value="1"/>
</dbReference>
<dbReference type="InterPro" id="IPR052526">
    <property type="entry name" value="HTH-type_Bedaq_tolerance"/>
</dbReference>
<comment type="caution">
    <text evidence="6">The sequence shown here is derived from an EMBL/GenBank/DDBJ whole genome shotgun (WGS) entry which is preliminary data.</text>
</comment>
<dbReference type="PANTHER" id="PTHR39515">
    <property type="entry name" value="CONSERVED PROTEIN"/>
    <property type="match status" value="1"/>
</dbReference>
<feature type="domain" description="HTH marR-type" evidence="5">
    <location>
        <begin position="28"/>
        <end position="155"/>
    </location>
</feature>
<dbReference type="OrthoDB" id="4311144at2"/>
<dbReference type="SUPFAM" id="SSF46785">
    <property type="entry name" value="Winged helix' DNA-binding domain"/>
    <property type="match status" value="1"/>
</dbReference>
<organism evidence="6 7">
    <name type="scientific">Gordonia oryzae</name>
    <dbReference type="NCBI Taxonomy" id="2487349"/>
    <lineage>
        <taxon>Bacteria</taxon>
        <taxon>Bacillati</taxon>
        <taxon>Actinomycetota</taxon>
        <taxon>Actinomycetes</taxon>
        <taxon>Mycobacteriales</taxon>
        <taxon>Gordoniaceae</taxon>
        <taxon>Gordonia</taxon>
    </lineage>
</organism>
<accession>A0A3N4GE57</accession>
<name>A0A3N4GE57_9ACTN</name>
<evidence type="ECO:0000256" key="4">
    <source>
        <dbReference type="SAM" id="MobiDB-lite"/>
    </source>
</evidence>
<dbReference type="PROSITE" id="PS50995">
    <property type="entry name" value="HTH_MARR_2"/>
    <property type="match status" value="1"/>
</dbReference>
<reference evidence="6 7" key="1">
    <citation type="submission" date="2018-11" db="EMBL/GenBank/DDBJ databases">
        <title>Draft genome sequence of Gordonia sp. RS15-1S isolated from rice stems.</title>
        <authorList>
            <person name="Muangham S."/>
        </authorList>
    </citation>
    <scope>NUCLEOTIDE SEQUENCE [LARGE SCALE GENOMIC DNA]</scope>
    <source>
        <strain evidence="6 7">RS15-1S</strain>
    </source>
</reference>
<evidence type="ECO:0000259" key="5">
    <source>
        <dbReference type="PROSITE" id="PS50995"/>
    </source>
</evidence>
<dbReference type="InterPro" id="IPR000835">
    <property type="entry name" value="HTH_MarR-typ"/>
</dbReference>
<sequence>MSPRAPNTTTIVETTIAPVTPATDTPDVAILYHHLVRITRSLRSGGQGVLSAGVASALWTIINHGPLRLSELADRESVTMPTMSRIVASLEQQGFVERAPDPDDGRARLLVATVAGTEHINHARSTKAQILGTAMERLDPQTRSHLTEGVVALAAALTDTAPTDTAPTDTALSHTKRSGDELADTPESSVPPR</sequence>
<protein>
    <submittedName>
        <fullName evidence="6">MarR family transcriptional regulator</fullName>
    </submittedName>
</protein>
<dbReference type="Gene3D" id="1.10.10.10">
    <property type="entry name" value="Winged helix-like DNA-binding domain superfamily/Winged helix DNA-binding domain"/>
    <property type="match status" value="1"/>
</dbReference>
<dbReference type="RefSeq" id="WP_123929232.1">
    <property type="nucleotide sequence ID" value="NZ_JBPSDP010000006.1"/>
</dbReference>
<gene>
    <name evidence="6" type="ORF">EF294_10575</name>
</gene>
<evidence type="ECO:0000256" key="2">
    <source>
        <dbReference type="ARBA" id="ARBA00023125"/>
    </source>
</evidence>
<feature type="region of interest" description="Disordered" evidence="4">
    <location>
        <begin position="161"/>
        <end position="193"/>
    </location>
</feature>
<dbReference type="GO" id="GO:0003700">
    <property type="term" value="F:DNA-binding transcription factor activity"/>
    <property type="evidence" value="ECO:0007669"/>
    <property type="project" value="InterPro"/>
</dbReference>
<dbReference type="SMART" id="SM00347">
    <property type="entry name" value="HTH_MARR"/>
    <property type="match status" value="1"/>
</dbReference>
<dbReference type="PROSITE" id="PS01117">
    <property type="entry name" value="HTH_MARR_1"/>
    <property type="match status" value="1"/>
</dbReference>
<dbReference type="GO" id="GO:0003677">
    <property type="term" value="F:DNA binding"/>
    <property type="evidence" value="ECO:0007669"/>
    <property type="project" value="UniProtKB-KW"/>
</dbReference>
<keyword evidence="7" id="KW-1185">Reference proteome</keyword>
<evidence type="ECO:0000256" key="1">
    <source>
        <dbReference type="ARBA" id="ARBA00023015"/>
    </source>
</evidence>
<evidence type="ECO:0000313" key="7">
    <source>
        <dbReference type="Proteomes" id="UP000267536"/>
    </source>
</evidence>